<sequence length="216" mass="24564">MSNTLEIVKTAAEAFILDPANHDVLSLIKGLRNGIVYGTKVRFPHALVMVFLFRSGTFREKALLVFKATRTHARNLGTFVFLYKISMHIFRHLNKTESRYDSFISGLISGYTVFGRGGNSSVNQQICLYVAARVILGLAKLSTTPGYQLSPVPEGWREGINNNAWPAFASLSWAFVMYLFRWHPEVIQPSLRSSMTYLYVNSERWDGLKNLLWHNV</sequence>
<dbReference type="Proteomes" id="UP000283090">
    <property type="component" value="Unassembled WGS sequence"/>
</dbReference>
<accession>A0A436ZUR8</accession>
<protein>
    <recommendedName>
        <fullName evidence="3">Peroxisomal membrane protein 4</fullName>
    </recommendedName>
</protein>
<dbReference type="AlphaFoldDB" id="A0A436ZUR8"/>
<dbReference type="PANTHER" id="PTHR15460">
    <property type="entry name" value="PEROXISOMAL MEMBRANE PROTEIN 4"/>
    <property type="match status" value="1"/>
</dbReference>
<dbReference type="GO" id="GO:0005778">
    <property type="term" value="C:peroxisomal membrane"/>
    <property type="evidence" value="ECO:0007669"/>
    <property type="project" value="TreeGrafter"/>
</dbReference>
<evidence type="ECO:0000313" key="2">
    <source>
        <dbReference type="Proteomes" id="UP000283090"/>
    </source>
</evidence>
<dbReference type="OrthoDB" id="39659at2759"/>
<dbReference type="PANTHER" id="PTHR15460:SF3">
    <property type="entry name" value="PEROXISOMAL MEMBRANE PROTEIN 4"/>
    <property type="match status" value="1"/>
</dbReference>
<organism evidence="1 2">
    <name type="scientific">Arthrobotrys flagrans</name>
    <name type="common">Nematode-trapping fungus</name>
    <name type="synonym">Trichothecium flagrans</name>
    <dbReference type="NCBI Taxonomy" id="97331"/>
    <lineage>
        <taxon>Eukaryota</taxon>
        <taxon>Fungi</taxon>
        <taxon>Dikarya</taxon>
        <taxon>Ascomycota</taxon>
        <taxon>Pezizomycotina</taxon>
        <taxon>Orbiliomycetes</taxon>
        <taxon>Orbiliales</taxon>
        <taxon>Orbiliaceae</taxon>
        <taxon>Arthrobotrys</taxon>
    </lineage>
</organism>
<dbReference type="PIRSF" id="PIRSF013674">
    <property type="entry name" value="PXMP4"/>
    <property type="match status" value="1"/>
</dbReference>
<dbReference type="RefSeq" id="XP_067488255.1">
    <property type="nucleotide sequence ID" value="XM_067636661.1"/>
</dbReference>
<keyword evidence="2" id="KW-1185">Reference proteome</keyword>
<dbReference type="InterPro" id="IPR019531">
    <property type="entry name" value="Pmp4"/>
</dbReference>
<dbReference type="GeneID" id="93589437"/>
<comment type="caution">
    <text evidence="1">The sequence shown here is derived from an EMBL/GenBank/DDBJ whole genome shotgun (WGS) entry which is preliminary data.</text>
</comment>
<name>A0A436ZUR8_ARTFL</name>
<reference evidence="1 2" key="1">
    <citation type="submission" date="2019-01" db="EMBL/GenBank/DDBJ databases">
        <title>Intercellular communication is required for trap formation in the nematode-trapping fungus Duddingtonia flagrans.</title>
        <authorList>
            <person name="Youssar L."/>
            <person name="Wernet V."/>
            <person name="Hensel N."/>
            <person name="Hildebrandt H.-G."/>
            <person name="Fischer R."/>
        </authorList>
    </citation>
    <scope>NUCLEOTIDE SEQUENCE [LARGE SCALE GENOMIC DNA]</scope>
    <source>
        <strain evidence="1 2">CBS H-5679</strain>
    </source>
</reference>
<dbReference type="EMBL" id="SAEB01000009">
    <property type="protein sequence ID" value="RVD82711.1"/>
    <property type="molecule type" value="Genomic_DNA"/>
</dbReference>
<dbReference type="STRING" id="97331.A0A436ZUR8"/>
<evidence type="ECO:0008006" key="3">
    <source>
        <dbReference type="Google" id="ProtNLM"/>
    </source>
</evidence>
<dbReference type="VEuPathDB" id="FungiDB:DFL_007126"/>
<proteinExistence type="predicted"/>
<dbReference type="Pfam" id="PF02466">
    <property type="entry name" value="Tim17"/>
    <property type="match status" value="1"/>
</dbReference>
<gene>
    <name evidence="1" type="ORF">DFL_007126</name>
</gene>
<evidence type="ECO:0000313" key="1">
    <source>
        <dbReference type="EMBL" id="RVD82711.1"/>
    </source>
</evidence>